<proteinExistence type="predicted"/>
<evidence type="ECO:0000313" key="2">
    <source>
        <dbReference type="Proteomes" id="UP000325313"/>
    </source>
</evidence>
<protein>
    <submittedName>
        <fullName evidence="1">Uncharacterized protein</fullName>
    </submittedName>
</protein>
<sequence>MWVIKQHAATAGIFSSKCEQLVDVPPGTEKVVCDQCILLKQNGSLKTALNKEYVAGDNVKYIPASLMAQDLFHSKLKNYEELQYLNTLVEKHSRTGYQDFWTSLAVQAKCGFFGNMDAFQGLVKAVAVQTKCEAAGKALNGMQFDSYFYGFLTTMAAMSPAAAKYFLQDSFGWSLRSMRNQCQINGGQIEDGIVLTNFKRVAKYIEDLGYNGPLALASDQTACVKSLRSHNGHLVGAQGGDLPFLTGEELSALVKKFTTNNQLCSKVGSPIIF</sequence>
<accession>A0A5B0SAH7</accession>
<dbReference type="AlphaFoldDB" id="A0A5B0SAH7"/>
<reference evidence="1 2" key="1">
    <citation type="submission" date="2019-05" db="EMBL/GenBank/DDBJ databases">
        <title>Emergence of the Ug99 lineage of the wheat stem rust pathogen through somatic hybridization.</title>
        <authorList>
            <person name="Li F."/>
            <person name="Upadhyaya N.M."/>
            <person name="Sperschneider J."/>
            <person name="Matny O."/>
            <person name="Nguyen-Phuc H."/>
            <person name="Mago R."/>
            <person name="Raley C."/>
            <person name="Miller M.E."/>
            <person name="Silverstein K.A.T."/>
            <person name="Henningsen E."/>
            <person name="Hirsch C.D."/>
            <person name="Visser B."/>
            <person name="Pretorius Z.A."/>
            <person name="Steffenson B.J."/>
            <person name="Schwessinger B."/>
            <person name="Dodds P.N."/>
            <person name="Figueroa M."/>
        </authorList>
    </citation>
    <scope>NUCLEOTIDE SEQUENCE [LARGE SCALE GENOMIC DNA]</scope>
    <source>
        <strain evidence="1 2">Ug99</strain>
    </source>
</reference>
<evidence type="ECO:0000313" key="1">
    <source>
        <dbReference type="EMBL" id="KAA1133484.1"/>
    </source>
</evidence>
<gene>
    <name evidence="1" type="ORF">PGTUg99_016965</name>
</gene>
<comment type="caution">
    <text evidence="1">The sequence shown here is derived from an EMBL/GenBank/DDBJ whole genome shotgun (WGS) entry which is preliminary data.</text>
</comment>
<dbReference type="Proteomes" id="UP000325313">
    <property type="component" value="Unassembled WGS sequence"/>
</dbReference>
<dbReference type="EMBL" id="VDEP01000071">
    <property type="protein sequence ID" value="KAA1133484.1"/>
    <property type="molecule type" value="Genomic_DNA"/>
</dbReference>
<organism evidence="1 2">
    <name type="scientific">Puccinia graminis f. sp. tritici</name>
    <dbReference type="NCBI Taxonomy" id="56615"/>
    <lineage>
        <taxon>Eukaryota</taxon>
        <taxon>Fungi</taxon>
        <taxon>Dikarya</taxon>
        <taxon>Basidiomycota</taxon>
        <taxon>Pucciniomycotina</taxon>
        <taxon>Pucciniomycetes</taxon>
        <taxon>Pucciniales</taxon>
        <taxon>Pucciniaceae</taxon>
        <taxon>Puccinia</taxon>
    </lineage>
</organism>
<name>A0A5B0SAH7_PUCGR</name>